<dbReference type="Pfam" id="PF00589">
    <property type="entry name" value="Phage_integrase"/>
    <property type="match status" value="1"/>
</dbReference>
<dbReference type="RefSeq" id="WP_206741244.1">
    <property type="nucleotide sequence ID" value="NZ_ARYH01000001.1"/>
</dbReference>
<dbReference type="Gene3D" id="1.10.150.130">
    <property type="match status" value="1"/>
</dbReference>
<evidence type="ECO:0000259" key="7">
    <source>
        <dbReference type="PROSITE" id="PS51900"/>
    </source>
</evidence>
<dbReference type="InterPro" id="IPR050808">
    <property type="entry name" value="Phage_Integrase"/>
</dbReference>
<evidence type="ECO:0000256" key="4">
    <source>
        <dbReference type="ARBA" id="ARBA00023172"/>
    </source>
</evidence>
<name>A0A069E4V0_9PROT</name>
<dbReference type="PROSITE" id="PS51898">
    <property type="entry name" value="TYR_RECOMBINASE"/>
    <property type="match status" value="1"/>
</dbReference>
<dbReference type="EMBL" id="ARYH01000001">
    <property type="protein sequence ID" value="KCZ85082.1"/>
    <property type="molecule type" value="Genomic_DNA"/>
</dbReference>
<sequence>MAGYIMAVTLNRLSAKQVKDAKGKALINDGGGLHLQVTEKGSKSWLFIYRWQGKRPEIGLGSYPTVSLAEARRRAEEARFMLASRPPQNPRDVLAARSKQADIPTFGTFAEEWLDANLDDFRNEKHRYQWRQSLSAYAKPLWELQVNAVETAHVLQALKPIWNEKRETARRVRGRMEKVLDAAKAKGLRDGENPARWRGHLKALLPDQKKQVEHLAAMPFLKVPEFMLRLRTRDALSAKVLELLILTATRSSEGRGARWSEFDLDARLWTLPPERMKAGKEHRIPLSDPAMALIEQLLEVRCSDFVFPSFGGDKHISETAVRNLMTRMQADAFTIHGFRSSFRDWAGEKTSFHRDVAEMALAHAVGDQTERAYRRGDALDKRRDLMNAWATFCRGETEEKVVSLHG</sequence>
<evidence type="ECO:0000256" key="2">
    <source>
        <dbReference type="ARBA" id="ARBA00022908"/>
    </source>
</evidence>
<dbReference type="STRING" id="1280949.HAD_05355"/>
<dbReference type="Proteomes" id="UP000027446">
    <property type="component" value="Unassembled WGS sequence"/>
</dbReference>
<dbReference type="Pfam" id="PF13356">
    <property type="entry name" value="Arm-DNA-bind_3"/>
    <property type="match status" value="1"/>
</dbReference>
<organism evidence="8 9">
    <name type="scientific">Hyphomonas adhaerens MHS-3</name>
    <dbReference type="NCBI Taxonomy" id="1280949"/>
    <lineage>
        <taxon>Bacteria</taxon>
        <taxon>Pseudomonadati</taxon>
        <taxon>Pseudomonadota</taxon>
        <taxon>Alphaproteobacteria</taxon>
        <taxon>Hyphomonadales</taxon>
        <taxon>Hyphomonadaceae</taxon>
        <taxon>Hyphomonas</taxon>
    </lineage>
</organism>
<dbReference type="InterPro" id="IPR053876">
    <property type="entry name" value="Phage_int_M"/>
</dbReference>
<dbReference type="CDD" id="cd00801">
    <property type="entry name" value="INT_P4_C"/>
    <property type="match status" value="1"/>
</dbReference>
<dbReference type="InterPro" id="IPR025166">
    <property type="entry name" value="Integrase_DNA_bind_dom"/>
</dbReference>
<dbReference type="Pfam" id="PF22022">
    <property type="entry name" value="Phage_int_M"/>
    <property type="match status" value="1"/>
</dbReference>
<evidence type="ECO:0000256" key="1">
    <source>
        <dbReference type="ARBA" id="ARBA00008857"/>
    </source>
</evidence>
<dbReference type="Gene3D" id="3.30.160.390">
    <property type="entry name" value="Integrase, DNA-binding domain"/>
    <property type="match status" value="1"/>
</dbReference>
<dbReference type="PANTHER" id="PTHR30629:SF2">
    <property type="entry name" value="PROPHAGE INTEGRASE INTS-RELATED"/>
    <property type="match status" value="1"/>
</dbReference>
<dbReference type="InterPro" id="IPR038488">
    <property type="entry name" value="Integrase_DNA-bd_sf"/>
</dbReference>
<reference evidence="8 9" key="1">
    <citation type="journal article" date="2014" name="Antonie Van Leeuwenhoek">
        <title>Hyphomonas beringensis sp. nov. and Hyphomonas chukchiensis sp. nov., isolated from surface seawater of the Bering Sea and Chukchi Sea.</title>
        <authorList>
            <person name="Li C."/>
            <person name="Lai Q."/>
            <person name="Li G."/>
            <person name="Dong C."/>
            <person name="Wang J."/>
            <person name="Liao Y."/>
            <person name="Shao Z."/>
        </authorList>
    </citation>
    <scope>NUCLEOTIDE SEQUENCE [LARGE SCALE GENOMIC DNA]</scope>
    <source>
        <strain evidence="8 9">MHS-3</strain>
    </source>
</reference>
<gene>
    <name evidence="8" type="ORF">HAD_05355</name>
</gene>
<dbReference type="InterPro" id="IPR010998">
    <property type="entry name" value="Integrase_recombinase_N"/>
</dbReference>
<dbReference type="InterPro" id="IPR013762">
    <property type="entry name" value="Integrase-like_cat_sf"/>
</dbReference>
<dbReference type="GO" id="GO:0003677">
    <property type="term" value="F:DNA binding"/>
    <property type="evidence" value="ECO:0007669"/>
    <property type="project" value="UniProtKB-UniRule"/>
</dbReference>
<dbReference type="PROSITE" id="PS51900">
    <property type="entry name" value="CB"/>
    <property type="match status" value="1"/>
</dbReference>
<dbReference type="InterPro" id="IPR011010">
    <property type="entry name" value="DNA_brk_join_enz"/>
</dbReference>
<dbReference type="PATRIC" id="fig|1280949.3.peg.1090"/>
<feature type="domain" description="Core-binding (CB)" evidence="7">
    <location>
        <begin position="104"/>
        <end position="184"/>
    </location>
</feature>
<evidence type="ECO:0000259" key="6">
    <source>
        <dbReference type="PROSITE" id="PS51898"/>
    </source>
</evidence>
<dbReference type="AlphaFoldDB" id="A0A069E4V0"/>
<evidence type="ECO:0000256" key="5">
    <source>
        <dbReference type="PROSITE-ProRule" id="PRU01248"/>
    </source>
</evidence>
<keyword evidence="4" id="KW-0233">DNA recombination</keyword>
<protein>
    <submittedName>
        <fullName evidence="8">Phage integrase</fullName>
    </submittedName>
</protein>
<evidence type="ECO:0000313" key="8">
    <source>
        <dbReference type="EMBL" id="KCZ85082.1"/>
    </source>
</evidence>
<dbReference type="GO" id="GO:0006310">
    <property type="term" value="P:DNA recombination"/>
    <property type="evidence" value="ECO:0007669"/>
    <property type="project" value="UniProtKB-KW"/>
</dbReference>
<dbReference type="eggNOG" id="COG0582">
    <property type="taxonomic scope" value="Bacteria"/>
</dbReference>
<proteinExistence type="inferred from homology"/>
<comment type="similarity">
    <text evidence="1">Belongs to the 'phage' integrase family.</text>
</comment>
<keyword evidence="9" id="KW-1185">Reference proteome</keyword>
<evidence type="ECO:0000256" key="3">
    <source>
        <dbReference type="ARBA" id="ARBA00023125"/>
    </source>
</evidence>
<evidence type="ECO:0000313" key="9">
    <source>
        <dbReference type="Proteomes" id="UP000027446"/>
    </source>
</evidence>
<comment type="caution">
    <text evidence="8">The sequence shown here is derived from an EMBL/GenBank/DDBJ whole genome shotgun (WGS) entry which is preliminary data.</text>
</comment>
<dbReference type="SUPFAM" id="SSF56349">
    <property type="entry name" value="DNA breaking-rejoining enzymes"/>
    <property type="match status" value="1"/>
</dbReference>
<dbReference type="Gene3D" id="1.10.443.10">
    <property type="entry name" value="Intergrase catalytic core"/>
    <property type="match status" value="1"/>
</dbReference>
<feature type="domain" description="Tyr recombinase" evidence="6">
    <location>
        <begin position="199"/>
        <end position="386"/>
    </location>
</feature>
<accession>A0A069E4V0</accession>
<dbReference type="InterPro" id="IPR044068">
    <property type="entry name" value="CB"/>
</dbReference>
<keyword evidence="3 5" id="KW-0238">DNA-binding</keyword>
<dbReference type="GO" id="GO:0015074">
    <property type="term" value="P:DNA integration"/>
    <property type="evidence" value="ECO:0007669"/>
    <property type="project" value="UniProtKB-KW"/>
</dbReference>
<dbReference type="PANTHER" id="PTHR30629">
    <property type="entry name" value="PROPHAGE INTEGRASE"/>
    <property type="match status" value="1"/>
</dbReference>
<dbReference type="InterPro" id="IPR002104">
    <property type="entry name" value="Integrase_catalytic"/>
</dbReference>
<keyword evidence="2" id="KW-0229">DNA integration</keyword>